<dbReference type="InterPro" id="IPR005501">
    <property type="entry name" value="LamB/YcsF/PxpA-like"/>
</dbReference>
<dbReference type="PANTHER" id="PTHR30292:SF0">
    <property type="entry name" value="5-OXOPROLINASE SUBUNIT A"/>
    <property type="match status" value="1"/>
</dbReference>
<name>A0A368LI25_9VIBR</name>
<dbReference type="SUPFAM" id="SSF88713">
    <property type="entry name" value="Glycoside hydrolase/deacetylase"/>
    <property type="match status" value="1"/>
</dbReference>
<protein>
    <submittedName>
        <fullName evidence="2">LamB/YcsF family protein</fullName>
    </submittedName>
</protein>
<reference evidence="2 3" key="1">
    <citation type="journal article" date="2017" name="Elife">
        <title>Extensive horizontal gene transfer in cheese-associated bacteria.</title>
        <authorList>
            <person name="Bonham K.S."/>
            <person name="Wolfe B.E."/>
            <person name="Dutton R.J."/>
        </authorList>
    </citation>
    <scope>NUCLEOTIDE SEQUENCE [LARGE SCALE GENOMIC DNA]</scope>
    <source>
        <strain evidence="2 3">JB196</strain>
    </source>
</reference>
<dbReference type="InterPro" id="IPR011330">
    <property type="entry name" value="Glyco_hydro/deAcase_b/a-brl"/>
</dbReference>
<dbReference type="NCBIfam" id="NF003814">
    <property type="entry name" value="PRK05406.1-3"/>
    <property type="match status" value="1"/>
</dbReference>
<dbReference type="GO" id="GO:0005524">
    <property type="term" value="F:ATP binding"/>
    <property type="evidence" value="ECO:0007669"/>
    <property type="project" value="UniProtKB-KW"/>
</dbReference>
<evidence type="ECO:0000256" key="1">
    <source>
        <dbReference type="ARBA" id="ARBA00022741"/>
    </source>
</evidence>
<dbReference type="GeneID" id="303189458"/>
<evidence type="ECO:0000313" key="2">
    <source>
        <dbReference type="EMBL" id="RCS70013.1"/>
    </source>
</evidence>
<sequence>MKLNCDLGESYGIWLLGRDEAVMPYIDMANIACGFHASDPDVMATTIQSAIKHNVLIGAHPGYEDKKGFGRRSISHTHNELKHLMMYQIGAMEGLCRLYGGEIAYVKPHGALYNDMMANECIYRAIIEAIAQSKLDIPLMILAQVDRVNYQNIAQENGVSLLFEAFADRAYDAQGYLVSRQIEGAVYHDEQKIIDQVIMLVEKGTVQTLDGKEITLQADTVCVHGDNDKSVEIIGRLRKALG</sequence>
<dbReference type="RefSeq" id="WP_086961253.1">
    <property type="nucleotide sequence ID" value="NZ_AP018681.1"/>
</dbReference>
<comment type="caution">
    <text evidence="2">The sequence shown here is derived from an EMBL/GenBank/DDBJ whole genome shotgun (WGS) entry which is preliminary data.</text>
</comment>
<dbReference type="NCBIfam" id="NF003816">
    <property type="entry name" value="PRK05406.1-5"/>
    <property type="match status" value="1"/>
</dbReference>
<keyword evidence="3" id="KW-1185">Reference proteome</keyword>
<dbReference type="GO" id="GO:0005975">
    <property type="term" value="P:carbohydrate metabolic process"/>
    <property type="evidence" value="ECO:0007669"/>
    <property type="project" value="InterPro"/>
</dbReference>
<dbReference type="CDD" id="cd10787">
    <property type="entry name" value="LamB_YcsF_like"/>
    <property type="match status" value="1"/>
</dbReference>
<dbReference type="PANTHER" id="PTHR30292">
    <property type="entry name" value="UNCHARACTERIZED PROTEIN YBGL-RELATED"/>
    <property type="match status" value="1"/>
</dbReference>
<dbReference type="AlphaFoldDB" id="A0A368LI25"/>
<proteinExistence type="predicted"/>
<organism evidence="2 3">
    <name type="scientific">Vibrio casei</name>
    <dbReference type="NCBI Taxonomy" id="673372"/>
    <lineage>
        <taxon>Bacteria</taxon>
        <taxon>Pseudomonadati</taxon>
        <taxon>Pseudomonadota</taxon>
        <taxon>Gammaproteobacteria</taxon>
        <taxon>Vibrionales</taxon>
        <taxon>Vibrionaceae</taxon>
        <taxon>Vibrio</taxon>
    </lineage>
</organism>
<dbReference type="Proteomes" id="UP000252479">
    <property type="component" value="Unassembled WGS sequence"/>
</dbReference>
<dbReference type="OrthoDB" id="9773478at2"/>
<evidence type="ECO:0000313" key="3">
    <source>
        <dbReference type="Proteomes" id="UP000252479"/>
    </source>
</evidence>
<dbReference type="EMBL" id="QPGL01000002">
    <property type="protein sequence ID" value="RCS70013.1"/>
    <property type="molecule type" value="Genomic_DNA"/>
</dbReference>
<keyword evidence="1" id="KW-0547">Nucleotide-binding</keyword>
<gene>
    <name evidence="2" type="ORF">CIK83_11050</name>
</gene>
<accession>A0A368LI25</accession>
<dbReference type="Gene3D" id="3.20.20.370">
    <property type="entry name" value="Glycoside hydrolase/deacetylase"/>
    <property type="match status" value="1"/>
</dbReference>
<dbReference type="Pfam" id="PF03746">
    <property type="entry name" value="LamB_YcsF"/>
    <property type="match status" value="1"/>
</dbReference>